<evidence type="ECO:0000256" key="1">
    <source>
        <dbReference type="ARBA" id="ARBA00010996"/>
    </source>
</evidence>
<keyword evidence="5" id="KW-0732">Signal</keyword>
<dbReference type="InterPro" id="IPR036249">
    <property type="entry name" value="Thioredoxin-like_sf"/>
</dbReference>
<evidence type="ECO:0000256" key="4">
    <source>
        <dbReference type="PIRSR" id="PIRSR603782-2"/>
    </source>
</evidence>
<name>A0A419R1K6_9SPHN</name>
<protein>
    <submittedName>
        <fullName evidence="7">SCO family protein</fullName>
    </submittedName>
</protein>
<dbReference type="GO" id="GO:0046872">
    <property type="term" value="F:metal ion binding"/>
    <property type="evidence" value="ECO:0007669"/>
    <property type="project" value="UniProtKB-KW"/>
</dbReference>
<comment type="caution">
    <text evidence="7">The sequence shown here is derived from an EMBL/GenBank/DDBJ whole genome shotgun (WGS) entry which is preliminary data.</text>
</comment>
<evidence type="ECO:0000313" key="8">
    <source>
        <dbReference type="Proteomes" id="UP000284322"/>
    </source>
</evidence>
<gene>
    <name evidence="7" type="ORF">D6858_07630</name>
</gene>
<dbReference type="RefSeq" id="WP_120108729.1">
    <property type="nucleotide sequence ID" value="NZ_RAHJ01000018.1"/>
</dbReference>
<reference evidence="7 8" key="1">
    <citation type="submission" date="2018-09" db="EMBL/GenBank/DDBJ databases">
        <title>Altererythrobacter sp.Ery1 and Ery12, the genome sequencing of novel strains in genus Alterythrobacter.</title>
        <authorList>
            <person name="Cheng H."/>
            <person name="Wu Y.-H."/>
            <person name="Fang C."/>
            <person name="Xu X.-W."/>
        </authorList>
    </citation>
    <scope>NUCLEOTIDE SEQUENCE [LARGE SCALE GENOMIC DNA]</scope>
    <source>
        <strain evidence="7 8">Ery12</strain>
    </source>
</reference>
<feature type="binding site" evidence="3">
    <location>
        <position position="84"/>
    </location>
    <ligand>
        <name>Cu cation</name>
        <dbReference type="ChEBI" id="CHEBI:23378"/>
    </ligand>
</feature>
<organism evidence="7 8">
    <name type="scientific">Tsuneonella suprasediminis</name>
    <dbReference type="NCBI Taxonomy" id="2306996"/>
    <lineage>
        <taxon>Bacteria</taxon>
        <taxon>Pseudomonadati</taxon>
        <taxon>Pseudomonadota</taxon>
        <taxon>Alphaproteobacteria</taxon>
        <taxon>Sphingomonadales</taxon>
        <taxon>Erythrobacteraceae</taxon>
        <taxon>Tsuneonella</taxon>
    </lineage>
</organism>
<dbReference type="OrthoDB" id="9790194at2"/>
<proteinExistence type="inferred from homology"/>
<dbReference type="PROSITE" id="PS51257">
    <property type="entry name" value="PROKAR_LIPOPROTEIN"/>
    <property type="match status" value="1"/>
</dbReference>
<evidence type="ECO:0000313" key="7">
    <source>
        <dbReference type="EMBL" id="RJX67840.1"/>
    </source>
</evidence>
<dbReference type="Proteomes" id="UP000284322">
    <property type="component" value="Unassembled WGS sequence"/>
</dbReference>
<sequence length="208" mass="22567">MNRCAMLRKIKTPLALSATLALSLAVAGCDGPPKTPLDQAPLAGAAIGGPFTLTDQNGKQRQWSDFRGKFTTVYFGYTFCPDVCPIDTQRTAQGIALFRKNHPDLADRVQQVFITVDPTRDTPEKVGQFASAFGKDIIGLTGSPAEIEKAAKEFKVFYEKGKDEGDGAYLVNHSNVTYLFGPEGQPVATLPTDLGAEDIAKELARWVR</sequence>
<dbReference type="FunFam" id="3.40.30.10:FF:000013">
    <property type="entry name" value="Blast:Protein SCO1 homolog, mitochondrial"/>
    <property type="match status" value="1"/>
</dbReference>
<evidence type="ECO:0000259" key="6">
    <source>
        <dbReference type="PROSITE" id="PS51352"/>
    </source>
</evidence>
<dbReference type="PROSITE" id="PS51352">
    <property type="entry name" value="THIOREDOXIN_2"/>
    <property type="match status" value="1"/>
</dbReference>
<evidence type="ECO:0000256" key="2">
    <source>
        <dbReference type="ARBA" id="ARBA00023008"/>
    </source>
</evidence>
<evidence type="ECO:0000256" key="3">
    <source>
        <dbReference type="PIRSR" id="PIRSR603782-1"/>
    </source>
</evidence>
<dbReference type="PANTHER" id="PTHR12151">
    <property type="entry name" value="ELECTRON TRANSPORT PROTIN SCO1/SENC FAMILY MEMBER"/>
    <property type="match status" value="1"/>
</dbReference>
<feature type="domain" description="Thioredoxin" evidence="6">
    <location>
        <begin position="42"/>
        <end position="208"/>
    </location>
</feature>
<keyword evidence="3" id="KW-0479">Metal-binding</keyword>
<feature type="chain" id="PRO_5019148514" evidence="5">
    <location>
        <begin position="28"/>
        <end position="208"/>
    </location>
</feature>
<dbReference type="InterPro" id="IPR013766">
    <property type="entry name" value="Thioredoxin_domain"/>
</dbReference>
<dbReference type="Pfam" id="PF02630">
    <property type="entry name" value="SCO1-SenC"/>
    <property type="match status" value="1"/>
</dbReference>
<feature type="signal peptide" evidence="5">
    <location>
        <begin position="1"/>
        <end position="27"/>
    </location>
</feature>
<feature type="disulfide bond" description="Redox-active" evidence="4">
    <location>
        <begin position="80"/>
        <end position="84"/>
    </location>
</feature>
<dbReference type="AlphaFoldDB" id="A0A419R1K6"/>
<comment type="similarity">
    <text evidence="1">Belongs to the SCO1/2 family.</text>
</comment>
<keyword evidence="2 3" id="KW-0186">Copper</keyword>
<evidence type="ECO:0000256" key="5">
    <source>
        <dbReference type="SAM" id="SignalP"/>
    </source>
</evidence>
<dbReference type="EMBL" id="RAHJ01000018">
    <property type="protein sequence ID" value="RJX67840.1"/>
    <property type="molecule type" value="Genomic_DNA"/>
</dbReference>
<keyword evidence="8" id="KW-1185">Reference proteome</keyword>
<feature type="binding site" evidence="3">
    <location>
        <position position="80"/>
    </location>
    <ligand>
        <name>Cu cation</name>
        <dbReference type="ChEBI" id="CHEBI:23378"/>
    </ligand>
</feature>
<accession>A0A419R1K6</accession>
<dbReference type="PANTHER" id="PTHR12151:SF25">
    <property type="entry name" value="LINALOOL DEHYDRATASE_ISOMERASE DOMAIN-CONTAINING PROTEIN"/>
    <property type="match status" value="1"/>
</dbReference>
<dbReference type="CDD" id="cd02968">
    <property type="entry name" value="SCO"/>
    <property type="match status" value="1"/>
</dbReference>
<dbReference type="Gene3D" id="3.40.30.10">
    <property type="entry name" value="Glutaredoxin"/>
    <property type="match status" value="1"/>
</dbReference>
<feature type="binding site" evidence="3">
    <location>
        <position position="173"/>
    </location>
    <ligand>
        <name>Cu cation</name>
        <dbReference type="ChEBI" id="CHEBI:23378"/>
    </ligand>
</feature>
<keyword evidence="4" id="KW-1015">Disulfide bond</keyword>
<dbReference type="SUPFAM" id="SSF52833">
    <property type="entry name" value="Thioredoxin-like"/>
    <property type="match status" value="1"/>
</dbReference>
<dbReference type="InterPro" id="IPR003782">
    <property type="entry name" value="SCO1/SenC"/>
</dbReference>